<dbReference type="EMBL" id="JBHTEE010000001">
    <property type="protein sequence ID" value="MFC7604080.1"/>
    <property type="molecule type" value="Genomic_DNA"/>
</dbReference>
<reference evidence="3" key="1">
    <citation type="journal article" date="2019" name="Int. J. Syst. Evol. Microbiol.">
        <title>The Global Catalogue of Microorganisms (GCM) 10K type strain sequencing project: providing services to taxonomists for standard genome sequencing and annotation.</title>
        <authorList>
            <consortium name="The Broad Institute Genomics Platform"/>
            <consortium name="The Broad Institute Genome Sequencing Center for Infectious Disease"/>
            <person name="Wu L."/>
            <person name="Ma J."/>
        </authorList>
    </citation>
    <scope>NUCLEOTIDE SEQUENCE [LARGE SCALE GENOMIC DNA]</scope>
    <source>
        <strain evidence="3">JCM 10083</strain>
    </source>
</reference>
<comment type="caution">
    <text evidence="2">The sequence shown here is derived from an EMBL/GenBank/DDBJ whole genome shotgun (WGS) entry which is preliminary data.</text>
</comment>
<dbReference type="PANTHER" id="PTHR35525">
    <property type="entry name" value="BLL6575 PROTEIN"/>
    <property type="match status" value="1"/>
</dbReference>
<organism evidence="2 3">
    <name type="scientific">Streptosporangium amethystogenes subsp. fukuiense</name>
    <dbReference type="NCBI Taxonomy" id="698418"/>
    <lineage>
        <taxon>Bacteria</taxon>
        <taxon>Bacillati</taxon>
        <taxon>Actinomycetota</taxon>
        <taxon>Actinomycetes</taxon>
        <taxon>Streptosporangiales</taxon>
        <taxon>Streptosporangiaceae</taxon>
        <taxon>Streptosporangium</taxon>
    </lineage>
</organism>
<dbReference type="InterPro" id="IPR023286">
    <property type="entry name" value="ABATE_dom_sf"/>
</dbReference>
<name>A0ABW2T5W5_9ACTN</name>
<proteinExistence type="predicted"/>
<dbReference type="Gene3D" id="1.10.3300.10">
    <property type="entry name" value="Jann2411-like domain"/>
    <property type="match status" value="1"/>
</dbReference>
<sequence length="180" mass="19547">MHLNPYGADAVLLMADLTNFPPASLDDLVKRCADAGLAIDRPPEEADLAAALDLAEQWCEIVDTRDERARVALLNDLLATSAAYPRVTDHAGTGWHLHYRDAGMSLGGVLRALVAVGTALHLTGRGMSRLARCARDGCGLVYADVSRSGRQRYCSPRCANRDAVRRHRARHAPPSPVNRQ</sequence>
<evidence type="ECO:0000313" key="2">
    <source>
        <dbReference type="EMBL" id="MFC7604080.1"/>
    </source>
</evidence>
<dbReference type="SUPFAM" id="SSF160904">
    <property type="entry name" value="Jann2411-like"/>
    <property type="match status" value="1"/>
</dbReference>
<dbReference type="InterPro" id="IPR021005">
    <property type="entry name" value="Znf_CGNR"/>
</dbReference>
<feature type="domain" description="Zinc finger CGNR" evidence="1">
    <location>
        <begin position="129"/>
        <end position="171"/>
    </location>
</feature>
<accession>A0ABW2T5W5</accession>
<dbReference type="PANTHER" id="PTHR35525:SF3">
    <property type="entry name" value="BLL6575 PROTEIN"/>
    <property type="match status" value="1"/>
</dbReference>
<evidence type="ECO:0000259" key="1">
    <source>
        <dbReference type="Pfam" id="PF11706"/>
    </source>
</evidence>
<protein>
    <submittedName>
        <fullName evidence="2">CGNR zinc finger domain-containing protein</fullName>
    </submittedName>
</protein>
<gene>
    <name evidence="2" type="ORF">ACFQVD_28605</name>
</gene>
<evidence type="ECO:0000313" key="3">
    <source>
        <dbReference type="Proteomes" id="UP001596514"/>
    </source>
</evidence>
<dbReference type="InterPro" id="IPR010852">
    <property type="entry name" value="ABATE"/>
</dbReference>
<dbReference type="Proteomes" id="UP001596514">
    <property type="component" value="Unassembled WGS sequence"/>
</dbReference>
<dbReference type="Pfam" id="PF11706">
    <property type="entry name" value="zf-CGNR"/>
    <property type="match status" value="1"/>
</dbReference>
<keyword evidence="3" id="KW-1185">Reference proteome</keyword>
<dbReference type="RefSeq" id="WP_343981160.1">
    <property type="nucleotide sequence ID" value="NZ_BAAAGK010000210.1"/>
</dbReference>